<dbReference type="InterPro" id="IPR050355">
    <property type="entry name" value="RCF1"/>
</dbReference>
<comment type="caution">
    <text evidence="11">The sequence shown here is derived from an EMBL/GenBank/DDBJ whole genome shotgun (WGS) entry which is preliminary data.</text>
</comment>
<dbReference type="PROSITE" id="PS51503">
    <property type="entry name" value="HIG1"/>
    <property type="match status" value="1"/>
</dbReference>
<evidence type="ECO:0000256" key="4">
    <source>
        <dbReference type="ARBA" id="ARBA00011565"/>
    </source>
</evidence>
<dbReference type="PANTHER" id="PTHR12297">
    <property type="entry name" value="HYPOXIA-INDUCBILE GENE 1 HIG1 -RELATED"/>
    <property type="match status" value="1"/>
</dbReference>
<dbReference type="InterPro" id="IPR007667">
    <property type="entry name" value="Hypoxia_induced_domain"/>
</dbReference>
<keyword evidence="7" id="KW-0496">Mitochondrion</keyword>
<keyword evidence="8" id="KW-0472">Membrane</keyword>
<evidence type="ECO:0000256" key="9">
    <source>
        <dbReference type="SAM" id="MobiDB-lite"/>
    </source>
</evidence>
<evidence type="ECO:0000313" key="12">
    <source>
        <dbReference type="Proteomes" id="UP000034182"/>
    </source>
</evidence>
<comment type="similarity">
    <text evidence="3">Belongs to the RCF1 family.</text>
</comment>
<evidence type="ECO:0000256" key="3">
    <source>
        <dbReference type="ARBA" id="ARBA00009366"/>
    </source>
</evidence>
<keyword evidence="5" id="KW-0812">Transmembrane</keyword>
<evidence type="ECO:0000256" key="2">
    <source>
        <dbReference type="ARBA" id="ARBA00004325"/>
    </source>
</evidence>
<accession>A0A0G2EX61</accession>
<organism evidence="11 12">
    <name type="scientific">Diplodia seriata</name>
    <dbReference type="NCBI Taxonomy" id="420778"/>
    <lineage>
        <taxon>Eukaryota</taxon>
        <taxon>Fungi</taxon>
        <taxon>Dikarya</taxon>
        <taxon>Ascomycota</taxon>
        <taxon>Pezizomycotina</taxon>
        <taxon>Dothideomycetes</taxon>
        <taxon>Dothideomycetes incertae sedis</taxon>
        <taxon>Botryosphaeriales</taxon>
        <taxon>Botryosphaeriaceae</taxon>
        <taxon>Diplodia</taxon>
    </lineage>
</organism>
<dbReference type="AlphaFoldDB" id="A0A0G2EX61"/>
<evidence type="ECO:0000313" key="11">
    <source>
        <dbReference type="EMBL" id="KKY26676.1"/>
    </source>
</evidence>
<evidence type="ECO:0000256" key="5">
    <source>
        <dbReference type="ARBA" id="ARBA00022692"/>
    </source>
</evidence>
<sequence length="188" mass="21535">MSDAPLPSSFDGNEDFYSENRMQKLTRRLREEPLIPLGCLLTCWALIGASRAMRAGDHNTTNRMFRRRIYAQGFTIVAMAAGSMYWSEDREKRKEFDALQQQKKAVEKRDAWLRELEARDEEEKALRARVEKRRAMARKEREGREKEAQGDERKDGKEAAETKSVVEAAEEKGLGVVAAVKDLVAGKR</sequence>
<comment type="subunit">
    <text evidence="4">Associates with the respiratory chain complex III/complex IV supercomplex.</text>
</comment>
<name>A0A0G2EX61_9PEZI</name>
<proteinExistence type="inferred from homology"/>
<comment type="function">
    <text evidence="1">Cytochrome c oxidase subunit which plays a role in assembly of respiratory supercomplexes.</text>
</comment>
<dbReference type="EMBL" id="LAQI01000031">
    <property type="protein sequence ID" value="KKY26676.1"/>
    <property type="molecule type" value="Genomic_DNA"/>
</dbReference>
<reference evidence="11 12" key="2">
    <citation type="submission" date="2015-05" db="EMBL/GenBank/DDBJ databases">
        <title>Distinctive expansion of gene families associated with plant cell wall degradation and secondary metabolism in the genomes of grapevine trunk pathogens.</title>
        <authorList>
            <person name="Lawrence D.P."/>
            <person name="Travadon R."/>
            <person name="Rolshausen P.E."/>
            <person name="Baumgartner K."/>
        </authorList>
    </citation>
    <scope>NUCLEOTIDE SEQUENCE [LARGE SCALE GENOMIC DNA]</scope>
    <source>
        <strain evidence="11">DS831</strain>
    </source>
</reference>
<evidence type="ECO:0000256" key="6">
    <source>
        <dbReference type="ARBA" id="ARBA00022989"/>
    </source>
</evidence>
<dbReference type="Proteomes" id="UP000034182">
    <property type="component" value="Unassembled WGS sequence"/>
</dbReference>
<dbReference type="PANTHER" id="PTHR12297:SF3">
    <property type="entry name" value="HIG1 DOMAIN FAMILY MEMBER 1A"/>
    <property type="match status" value="1"/>
</dbReference>
<evidence type="ECO:0000256" key="1">
    <source>
        <dbReference type="ARBA" id="ARBA00002584"/>
    </source>
</evidence>
<dbReference type="GO" id="GO:0031966">
    <property type="term" value="C:mitochondrial membrane"/>
    <property type="evidence" value="ECO:0007669"/>
    <property type="project" value="UniProtKB-SubCell"/>
</dbReference>
<gene>
    <name evidence="11" type="ORF">UCDDS831_g01336</name>
</gene>
<keyword evidence="6" id="KW-1133">Transmembrane helix</keyword>
<protein>
    <submittedName>
        <fullName evidence="11">Putative mitochondrial hypoxia responsive domain containing protein</fullName>
    </submittedName>
</protein>
<comment type="subcellular location">
    <subcellularLocation>
        <location evidence="2">Mitochondrion membrane</location>
    </subcellularLocation>
</comment>
<evidence type="ECO:0000256" key="8">
    <source>
        <dbReference type="ARBA" id="ARBA00023136"/>
    </source>
</evidence>
<dbReference type="GO" id="GO:0097250">
    <property type="term" value="P:mitochondrial respirasome assembly"/>
    <property type="evidence" value="ECO:0007669"/>
    <property type="project" value="TreeGrafter"/>
</dbReference>
<feature type="region of interest" description="Disordered" evidence="9">
    <location>
        <begin position="131"/>
        <end position="166"/>
    </location>
</feature>
<feature type="compositionally biased region" description="Basic and acidic residues" evidence="9">
    <location>
        <begin position="131"/>
        <end position="161"/>
    </location>
</feature>
<evidence type="ECO:0000256" key="7">
    <source>
        <dbReference type="ARBA" id="ARBA00023128"/>
    </source>
</evidence>
<reference evidence="11 12" key="1">
    <citation type="submission" date="2015-03" db="EMBL/GenBank/DDBJ databases">
        <authorList>
            <person name="Morales-Cruz A."/>
            <person name="Amrine K.C."/>
            <person name="Cantu D."/>
        </authorList>
    </citation>
    <scope>NUCLEOTIDE SEQUENCE [LARGE SCALE GENOMIC DNA]</scope>
    <source>
        <strain evidence="11">DS831</strain>
    </source>
</reference>
<evidence type="ECO:0000259" key="10">
    <source>
        <dbReference type="PROSITE" id="PS51503"/>
    </source>
</evidence>
<dbReference type="Pfam" id="PF04588">
    <property type="entry name" value="HIG_1_N"/>
    <property type="match status" value="1"/>
</dbReference>
<feature type="domain" description="HIG1" evidence="10">
    <location>
        <begin position="6"/>
        <end position="97"/>
    </location>
</feature>
<dbReference type="Gene3D" id="6.10.140.1320">
    <property type="match status" value="1"/>
</dbReference>